<keyword evidence="7" id="KW-1185">Reference proteome</keyword>
<feature type="compositionally biased region" description="Polar residues" evidence="1">
    <location>
        <begin position="69"/>
        <end position="80"/>
    </location>
</feature>
<feature type="region of interest" description="Disordered" evidence="1">
    <location>
        <begin position="233"/>
        <end position="365"/>
    </location>
</feature>
<feature type="domain" description="DUF7611" evidence="2">
    <location>
        <begin position="566"/>
        <end position="720"/>
    </location>
</feature>
<dbReference type="Proteomes" id="UP000698800">
    <property type="component" value="Unassembled WGS sequence"/>
</dbReference>
<sequence length="1209" mass="134445">MPEGDGSQAGSQKEKSGKHHWQSLRGRMFTTDEKRDGSRKFKLNDDVMDFLQPSTNRPPPRPPTHHPTAQLSHIDTSNAKQWPRAEEANQQSKQSSRRRSASPKRNKHLHVKFTDAQPEIIGEGGDEAESPPREISRRRTQSLSPTQQRGGNPTDFQTRVRSSKELERKPQRDGGNTRGNPTIGFSNNGGAPPVPLKGELPEIRSSPMDLEGIWSVGEDDKFRPKLLARRSTGFSQIPGGSQAARALAGTPNDWSPPGGSDTEYNKPNTAHPLSFAARAQARMREEGRALHQGVRNSSPDRWSDTFPDNDEAPQNTNKYTPQPGPRARPALPSSVSSLPTPSPQSSSHPPVPTQLLPGYSIHSSPLGIEDDMQAVSFESSSKSTPAPVRSNTNSAADGALQEFSDRVQHLGSLFHLAAESIKPSIETSFGEWVKAATWWFLKGRGELEAAIRSRPAVTDGQTPHPSQSQKPHQAYINLAKAWWIVKYIAPQNPEVTRYGNSGVGSLIEVAKVNGNEHLAGMMETHQSIVASLRALAQSMKKNNILPPDQEEAPLASGIDTSIWIKYPTFTADVCGLLSGATTKSLLLQAPTRSPNLADTLPLSDTKRDFCYGRMFVDVLLLDEGNEAPDIRLPCALSLLRDRTDWQLKAAISSQNGLVNICVQPSGKPGPTWDDVRWRARQNAMLVKLPRGFTLNVCFKETDFKNFWGIYEYTQKVEGSLQPGPDEDLLAENTVKCFQYTDSDMNSKVFPKQPIKRCRVMLFEKKKIISEGTGTRKQHQGYRFLVVTSPKTKTLSCLDRELGKQNVIMFSFCPGDEGDPALLLRIKEAERDCTMTLTFHDEPERSFFYTSLTGANIQNDETIYADIPLKGLSIEKLSQAEGFSQSARDVLSKMEWQRLRVINKDPEDPDHEHAKTVLSEHLRICADSNSGCVTDRVNLGPSQLQLSLSVNSPLEARVLRPYQEDMTIAITENKLSKDAPQALKDLLKTIRNADTIRTYIFRTICTSSKRLSRGSPLNLTGRLPIYPRVSKIKPAHPQTNSVASSFAIARRRMVVPIYKKWEASSTRLQILKQDRVVQLAVFFQDFSHGDCMNFHLKGTDVFESFSKSGKHGIRIVDAKFALPKGEGEKNSGFVCLDMPEYPGEHDDITIAFDSASGEDFLISYSLFLPTLDPKKVANFLTNECAIVPTDRDRFQDSLPADVMRPSRLRK</sequence>
<dbReference type="InterPro" id="IPR056032">
    <property type="entry name" value="DUF7613"/>
</dbReference>
<gene>
    <name evidence="6" type="ORF">FGG08_002113</name>
</gene>
<feature type="compositionally biased region" description="Polar residues" evidence="1">
    <location>
        <begin position="178"/>
        <end position="189"/>
    </location>
</feature>
<comment type="caution">
    <text evidence="6">The sequence shown here is derived from an EMBL/GenBank/DDBJ whole genome shotgun (WGS) entry which is preliminary data.</text>
</comment>
<evidence type="ECO:0000256" key="1">
    <source>
        <dbReference type="SAM" id="MobiDB-lite"/>
    </source>
</evidence>
<feature type="region of interest" description="Disordered" evidence="1">
    <location>
        <begin position="1"/>
        <end position="203"/>
    </location>
</feature>
<evidence type="ECO:0000259" key="4">
    <source>
        <dbReference type="Pfam" id="PF24588"/>
    </source>
</evidence>
<evidence type="ECO:0000259" key="2">
    <source>
        <dbReference type="Pfam" id="PF24586"/>
    </source>
</evidence>
<dbReference type="Pfam" id="PF24588">
    <property type="entry name" value="DUF7613"/>
    <property type="match status" value="1"/>
</dbReference>
<feature type="compositionally biased region" description="Basic residues" evidence="1">
    <location>
        <begin position="95"/>
        <end position="111"/>
    </location>
</feature>
<feature type="domain" description="DUF7614" evidence="5">
    <location>
        <begin position="1040"/>
        <end position="1159"/>
    </location>
</feature>
<accession>A0A9P8KZH0</accession>
<feature type="compositionally biased region" description="Basic and acidic residues" evidence="1">
    <location>
        <begin position="30"/>
        <end position="45"/>
    </location>
</feature>
<evidence type="ECO:0000259" key="3">
    <source>
        <dbReference type="Pfam" id="PF24587"/>
    </source>
</evidence>
<evidence type="ECO:0000259" key="5">
    <source>
        <dbReference type="Pfam" id="PF24589"/>
    </source>
</evidence>
<feature type="domain" description="DUF7612" evidence="3">
    <location>
        <begin position="723"/>
        <end position="853"/>
    </location>
</feature>
<dbReference type="InterPro" id="IPR056030">
    <property type="entry name" value="DUF7611"/>
</dbReference>
<dbReference type="AlphaFoldDB" id="A0A9P8KZH0"/>
<dbReference type="OrthoDB" id="4356615at2759"/>
<organism evidence="6 7">
    <name type="scientific">Glutinoglossum americanum</name>
    <dbReference type="NCBI Taxonomy" id="1670608"/>
    <lineage>
        <taxon>Eukaryota</taxon>
        <taxon>Fungi</taxon>
        <taxon>Dikarya</taxon>
        <taxon>Ascomycota</taxon>
        <taxon>Pezizomycotina</taxon>
        <taxon>Geoglossomycetes</taxon>
        <taxon>Geoglossales</taxon>
        <taxon>Geoglossaceae</taxon>
        <taxon>Glutinoglossum</taxon>
    </lineage>
</organism>
<feature type="domain" description="DUF7613" evidence="4">
    <location>
        <begin position="857"/>
        <end position="1003"/>
    </location>
</feature>
<protein>
    <submittedName>
        <fullName evidence="6">Uncharacterized protein</fullName>
    </submittedName>
</protein>
<feature type="compositionally biased region" description="Low complexity" evidence="1">
    <location>
        <begin position="325"/>
        <end position="348"/>
    </location>
</feature>
<reference evidence="6" key="1">
    <citation type="submission" date="2021-03" db="EMBL/GenBank/DDBJ databases">
        <title>Comparative genomics and phylogenomic investigation of the class Geoglossomycetes provide insights into ecological specialization and systematics.</title>
        <authorList>
            <person name="Melie T."/>
            <person name="Pirro S."/>
            <person name="Miller A.N."/>
            <person name="Quandt A."/>
        </authorList>
    </citation>
    <scope>NUCLEOTIDE SEQUENCE</scope>
    <source>
        <strain evidence="6">GBOQ0MN5Z8</strain>
    </source>
</reference>
<proteinExistence type="predicted"/>
<dbReference type="Pfam" id="PF24587">
    <property type="entry name" value="DUF7612"/>
    <property type="match status" value="1"/>
</dbReference>
<evidence type="ECO:0000313" key="6">
    <source>
        <dbReference type="EMBL" id="KAH0543552.1"/>
    </source>
</evidence>
<dbReference type="Pfam" id="PF24589">
    <property type="entry name" value="DUF7614"/>
    <property type="match status" value="1"/>
</dbReference>
<name>A0A9P8KZH0_9PEZI</name>
<dbReference type="Pfam" id="PF24586">
    <property type="entry name" value="DUF7611"/>
    <property type="match status" value="1"/>
</dbReference>
<evidence type="ECO:0000313" key="7">
    <source>
        <dbReference type="Proteomes" id="UP000698800"/>
    </source>
</evidence>
<feature type="compositionally biased region" description="Basic and acidic residues" evidence="1">
    <location>
        <begin position="162"/>
        <end position="172"/>
    </location>
</feature>
<dbReference type="InterPro" id="IPR056033">
    <property type="entry name" value="DUF7614"/>
</dbReference>
<dbReference type="EMBL" id="JAGHQL010000030">
    <property type="protein sequence ID" value="KAH0543552.1"/>
    <property type="molecule type" value="Genomic_DNA"/>
</dbReference>
<feature type="compositionally biased region" description="Polar residues" evidence="1">
    <location>
        <begin position="141"/>
        <end position="160"/>
    </location>
</feature>
<dbReference type="InterPro" id="IPR056031">
    <property type="entry name" value="DUF7612"/>
</dbReference>